<reference evidence="3 4" key="1">
    <citation type="submission" date="2016-04" db="EMBL/GenBank/DDBJ databases">
        <title>The genome of Intoshia linei affirms orthonectids as highly simplified spiralians.</title>
        <authorList>
            <person name="Mikhailov K.V."/>
            <person name="Slusarev G.S."/>
            <person name="Nikitin M.A."/>
            <person name="Logacheva M.D."/>
            <person name="Penin A."/>
            <person name="Aleoshin V."/>
            <person name="Panchin Y.V."/>
        </authorList>
    </citation>
    <scope>NUCLEOTIDE SEQUENCE [LARGE SCALE GENOMIC DNA]</scope>
    <source>
        <strain evidence="3">Intl2013</strain>
        <tissue evidence="3">Whole animal</tissue>
    </source>
</reference>
<dbReference type="GO" id="GO:0000281">
    <property type="term" value="P:mitotic cytokinesis"/>
    <property type="evidence" value="ECO:0007669"/>
    <property type="project" value="TreeGrafter"/>
</dbReference>
<dbReference type="Pfam" id="PF21242">
    <property type="entry name" value="ECT2_PH"/>
    <property type="match status" value="1"/>
</dbReference>
<dbReference type="GO" id="GO:0007399">
    <property type="term" value="P:nervous system development"/>
    <property type="evidence" value="ECO:0007669"/>
    <property type="project" value="TreeGrafter"/>
</dbReference>
<name>A0A177B1L7_9BILA</name>
<comment type="caution">
    <text evidence="3">The sequence shown here is derived from an EMBL/GenBank/DDBJ whole genome shotgun (WGS) entry which is preliminary data.</text>
</comment>
<dbReference type="GO" id="GO:2000431">
    <property type="term" value="P:regulation of cytokinesis, actomyosin contractile ring assembly"/>
    <property type="evidence" value="ECO:0007669"/>
    <property type="project" value="InterPro"/>
</dbReference>
<dbReference type="GO" id="GO:0005085">
    <property type="term" value="F:guanyl-nucleotide exchange factor activity"/>
    <property type="evidence" value="ECO:0007669"/>
    <property type="project" value="InterPro"/>
</dbReference>
<dbReference type="PROSITE" id="PS50010">
    <property type="entry name" value="DH_2"/>
    <property type="match status" value="1"/>
</dbReference>
<accession>A0A177B1L7</accession>
<dbReference type="InterPro" id="IPR000219">
    <property type="entry name" value="DH_dom"/>
</dbReference>
<dbReference type="GO" id="GO:0005938">
    <property type="term" value="C:cell cortex"/>
    <property type="evidence" value="ECO:0007669"/>
    <property type="project" value="TreeGrafter"/>
</dbReference>
<dbReference type="SUPFAM" id="SSF48065">
    <property type="entry name" value="DBL homology domain (DH-domain)"/>
    <property type="match status" value="1"/>
</dbReference>
<dbReference type="InterPro" id="IPR049395">
    <property type="entry name" value="ECT2_PH"/>
</dbReference>
<gene>
    <name evidence="3" type="ORF">A3Q56_04939</name>
</gene>
<dbReference type="AlphaFoldDB" id="A0A177B1L7"/>
<dbReference type="OrthoDB" id="9997817at2759"/>
<keyword evidence="4" id="KW-1185">Reference proteome</keyword>
<dbReference type="InterPro" id="IPR035899">
    <property type="entry name" value="DBL_dom_sf"/>
</dbReference>
<dbReference type="EMBL" id="LWCA01000689">
    <property type="protein sequence ID" value="OAF67334.1"/>
    <property type="molecule type" value="Genomic_DNA"/>
</dbReference>
<dbReference type="Proteomes" id="UP000078046">
    <property type="component" value="Unassembled WGS sequence"/>
</dbReference>
<proteinExistence type="predicted"/>
<evidence type="ECO:0000256" key="1">
    <source>
        <dbReference type="SAM" id="MobiDB-lite"/>
    </source>
</evidence>
<dbReference type="SMART" id="SM00325">
    <property type="entry name" value="RhoGEF"/>
    <property type="match status" value="1"/>
</dbReference>
<dbReference type="Pfam" id="PF00621">
    <property type="entry name" value="RhoGEF"/>
    <property type="match status" value="1"/>
</dbReference>
<feature type="domain" description="DH" evidence="2">
    <location>
        <begin position="382"/>
        <end position="561"/>
    </location>
</feature>
<protein>
    <recommendedName>
        <fullName evidence="2">DH domain-containing protein</fullName>
    </recommendedName>
</protein>
<sequence length="904" mass="105404">MEKNNRANTTVTDETPSNHITNKINNSICNNTCIMSDEDINIKKNKYIEIHVATPAKTIFESNDLQKNQFDEIFYEKLKIDLKYFKKELDDYLNFKQKNTRDTYINYMFKYEAMLSDSRSNLMKEFKQFNSDIISKMTYLKSKFESFKRESNEKNTIVSILKRMVNKYDTEIESTTLKETPIDIIPDDADESKVFKEEKPFIDFSIKSESNVENSTNENKKIKTGRNDLFPILKFLVKIVLENKDYQTNINIDKSNLNIKLEMSKISKKGGNSNSTQIKTNDNPTTSLNSSHINPEKNYSKHTLQKDNTIGPLTKKINEESEIKNKTTSVTSTNISGSRGRESIIFGSLKKKVNRLFYNYGVHVRSSSIHQKETTESIFPKKRIYILNELISTELSYVKVKEDLEYVVTDLLVPSLCLNQNESLEINVKKSKKPLNFQPPLSTNYKLSPTDSRLIFAKIDSLYTLHCELHKEMNFEVETNNERSTITPIILKFLPEMLKIYPFYVFYIDVAQERFSVLEKTEPDFNNYMQNVKRHPDFKKLSILTLMHRPIVRLPQMKLLLIGINFSIYILYCIRSIEDNQKKGENFKKIFKIGQLMEDCPPQLVSSNRDYVDQFDFVDIYSDSIDTNGKRGTLFIFSDLILITKRKGKEKGVHKSDSIMTTNANNSSNDSKIHKCIESIELDDIITIVDVINTKDTIIVIMYRKWNVRQENVVAFYLDSIHPNDIDAKKLKARIMLTMYKSIQNRRSLTNTVCTMIKLNAQKLATQLPKNTGMMDSMMRFFNFDANRKTLLVHKINQNVKKRFTIKYRTNSSSRPESYWLDGKEIEREKFENSKMDLISRYTAIKLATQAKSKSEASSDQEISLHNDKKEKLENIMNENDKLFSFKKTRTVLDKIETKSLNFE</sequence>
<dbReference type="GO" id="GO:0005096">
    <property type="term" value="F:GTPase activator activity"/>
    <property type="evidence" value="ECO:0007669"/>
    <property type="project" value="InterPro"/>
</dbReference>
<evidence type="ECO:0000259" key="2">
    <source>
        <dbReference type="PROSITE" id="PS50010"/>
    </source>
</evidence>
<dbReference type="GO" id="GO:0005634">
    <property type="term" value="C:nucleus"/>
    <property type="evidence" value="ECO:0007669"/>
    <property type="project" value="InterPro"/>
</dbReference>
<organism evidence="3 4">
    <name type="scientific">Intoshia linei</name>
    <dbReference type="NCBI Taxonomy" id="1819745"/>
    <lineage>
        <taxon>Eukaryota</taxon>
        <taxon>Metazoa</taxon>
        <taxon>Spiralia</taxon>
        <taxon>Lophotrochozoa</taxon>
        <taxon>Mesozoa</taxon>
        <taxon>Orthonectida</taxon>
        <taxon>Rhopaluridae</taxon>
        <taxon>Intoshia</taxon>
    </lineage>
</organism>
<dbReference type="PANTHER" id="PTHR16777:SF2">
    <property type="entry name" value="PROTEIN ECT2"/>
    <property type="match status" value="1"/>
</dbReference>
<feature type="compositionally biased region" description="Polar residues" evidence="1">
    <location>
        <begin position="276"/>
        <end position="293"/>
    </location>
</feature>
<dbReference type="Gene3D" id="1.20.900.10">
    <property type="entry name" value="Dbl homology (DH) domain"/>
    <property type="match status" value="1"/>
</dbReference>
<dbReference type="PANTHER" id="PTHR16777">
    <property type="entry name" value="PROTEIN ECT2"/>
    <property type="match status" value="1"/>
</dbReference>
<dbReference type="InterPro" id="IPR026817">
    <property type="entry name" value="Ect2"/>
</dbReference>
<feature type="region of interest" description="Disordered" evidence="1">
    <location>
        <begin position="268"/>
        <end position="298"/>
    </location>
</feature>
<evidence type="ECO:0000313" key="4">
    <source>
        <dbReference type="Proteomes" id="UP000078046"/>
    </source>
</evidence>
<evidence type="ECO:0000313" key="3">
    <source>
        <dbReference type="EMBL" id="OAF67334.1"/>
    </source>
</evidence>